<comment type="caution">
    <text evidence="1">The sequence shown here is derived from an EMBL/GenBank/DDBJ whole genome shotgun (WGS) entry which is preliminary data.</text>
</comment>
<protein>
    <submittedName>
        <fullName evidence="1">Uncharacterized protein</fullName>
    </submittedName>
</protein>
<dbReference type="HOGENOM" id="CLU_3110557_0_0_1"/>
<dbReference type="EMBL" id="ANIZ01002144">
    <property type="protein sequence ID" value="ETI42119.1"/>
    <property type="molecule type" value="Genomic_DNA"/>
</dbReference>
<reference evidence="1 2" key="1">
    <citation type="submission" date="2013-11" db="EMBL/GenBank/DDBJ databases">
        <title>The Genome Sequence of Phytophthora parasitica P1569.</title>
        <authorList>
            <consortium name="The Broad Institute Genomics Platform"/>
            <person name="Russ C."/>
            <person name="Tyler B."/>
            <person name="Panabieres F."/>
            <person name="Shan W."/>
            <person name="Tripathy S."/>
            <person name="Grunwald N."/>
            <person name="Machado M."/>
            <person name="Johnson C.S."/>
            <person name="Arredondo F."/>
            <person name="Hong C."/>
            <person name="Coffey M."/>
            <person name="Young S.K."/>
            <person name="Zeng Q."/>
            <person name="Gargeya S."/>
            <person name="Fitzgerald M."/>
            <person name="Abouelleil A."/>
            <person name="Alvarado L."/>
            <person name="Chapman S.B."/>
            <person name="Gainer-Dewar J."/>
            <person name="Goldberg J."/>
            <person name="Griggs A."/>
            <person name="Gujja S."/>
            <person name="Hansen M."/>
            <person name="Howarth C."/>
            <person name="Imamovic A."/>
            <person name="Ireland A."/>
            <person name="Larimer J."/>
            <person name="McCowan C."/>
            <person name="Murphy C."/>
            <person name="Pearson M."/>
            <person name="Poon T.W."/>
            <person name="Priest M."/>
            <person name="Roberts A."/>
            <person name="Saif S."/>
            <person name="Shea T."/>
            <person name="Sykes S."/>
            <person name="Wortman J."/>
            <person name="Nusbaum C."/>
            <person name="Birren B."/>
        </authorList>
    </citation>
    <scope>NUCLEOTIDE SEQUENCE [LARGE SCALE GENOMIC DNA]</scope>
    <source>
        <strain evidence="1 2">P1569</strain>
    </source>
</reference>
<keyword evidence="2" id="KW-1185">Reference proteome</keyword>
<evidence type="ECO:0000313" key="2">
    <source>
        <dbReference type="Proteomes" id="UP000018721"/>
    </source>
</evidence>
<name>V9ES84_PHYNI</name>
<gene>
    <name evidence="1" type="ORF">F443_12702</name>
</gene>
<sequence length="51" mass="5893">MTTLEADTTEFDQAIGSLSCSWVFDNLHLFRLFSLEQTGEPCRPQRLERDS</sequence>
<organism evidence="1 2">
    <name type="scientific">Phytophthora nicotianae P1569</name>
    <dbReference type="NCBI Taxonomy" id="1317065"/>
    <lineage>
        <taxon>Eukaryota</taxon>
        <taxon>Sar</taxon>
        <taxon>Stramenopiles</taxon>
        <taxon>Oomycota</taxon>
        <taxon>Peronosporomycetes</taxon>
        <taxon>Peronosporales</taxon>
        <taxon>Peronosporaceae</taxon>
        <taxon>Phytophthora</taxon>
    </lineage>
</organism>
<dbReference type="AlphaFoldDB" id="V9ES84"/>
<evidence type="ECO:0000313" key="1">
    <source>
        <dbReference type="EMBL" id="ETI42119.1"/>
    </source>
</evidence>
<accession>V9ES84</accession>
<proteinExistence type="predicted"/>
<dbReference type="Proteomes" id="UP000018721">
    <property type="component" value="Unassembled WGS sequence"/>
</dbReference>